<sequence length="516" mass="57117">MSNQAAAQAAVESADQAARSFHQKLMASGHERSEGDRCPICFDLIELPVGQHSRVNHTSHISPVRHIVFTIIMHSSKAQPNPDEEPPAGGSRANWSLTNGPGIVLLAVVQEETGWVRISVLKLGPVLNRSQTGPQKLGTGPQPVLNRSPCGTGWGPVLKLNEVPSGTAVPPCDREKTNVASAEQTYPVHHYGAKNTAIDVHAITSGVGSVRVGAHHTDVAVYAAAAGAADASSRRRLHMSKRSQLQTLLVDKRTPSLDCVTPRPHLQPSQRPTIRATSRPGALTVKNLKSILRDRGLQVSGRKADLVQRLQEYDALNQVGARRLGHQVTPVGTQWKELKWGDSFVKAYLKKSLLDDKSKIHSMTPAEVYLSHPSFACYPKNRFIANLANLKEALRIERERVAQEEKEFLREQSLYPRGKVTSRGKPFWDTHPGNALLKFDIAEGKLENMKPAGLRLTRAEYQDFSVRDFCKYIKERNKKGLENYNEEVLANKNEFDRHVLEEEIDNVADLFNGIAL</sequence>
<keyword evidence="4" id="KW-1185">Reference proteome</keyword>
<proteinExistence type="predicted"/>
<evidence type="ECO:0000313" key="3">
    <source>
        <dbReference type="EMBL" id="EJK64850.1"/>
    </source>
</evidence>
<protein>
    <recommendedName>
        <fullName evidence="2">SAP domain-containing protein</fullName>
    </recommendedName>
</protein>
<accession>K0SHM0</accession>
<organism evidence="3 4">
    <name type="scientific">Thalassiosira oceanica</name>
    <name type="common">Marine diatom</name>
    <dbReference type="NCBI Taxonomy" id="159749"/>
    <lineage>
        <taxon>Eukaryota</taxon>
        <taxon>Sar</taxon>
        <taxon>Stramenopiles</taxon>
        <taxon>Ochrophyta</taxon>
        <taxon>Bacillariophyta</taxon>
        <taxon>Coscinodiscophyceae</taxon>
        <taxon>Thalassiosirophycidae</taxon>
        <taxon>Thalassiosirales</taxon>
        <taxon>Thalassiosiraceae</taxon>
        <taxon>Thalassiosira</taxon>
    </lineage>
</organism>
<evidence type="ECO:0000256" key="1">
    <source>
        <dbReference type="SAM" id="Coils"/>
    </source>
</evidence>
<dbReference type="InterPro" id="IPR036361">
    <property type="entry name" value="SAP_dom_sf"/>
</dbReference>
<gene>
    <name evidence="3" type="ORF">THAOC_14373</name>
</gene>
<dbReference type="AlphaFoldDB" id="K0SHM0"/>
<dbReference type="OrthoDB" id="207211at2759"/>
<dbReference type="Pfam" id="PF02037">
    <property type="entry name" value="SAP"/>
    <property type="match status" value="1"/>
</dbReference>
<evidence type="ECO:0000259" key="2">
    <source>
        <dbReference type="PROSITE" id="PS50800"/>
    </source>
</evidence>
<feature type="coiled-coil region" evidence="1">
    <location>
        <begin position="380"/>
        <end position="411"/>
    </location>
</feature>
<evidence type="ECO:0000313" key="4">
    <source>
        <dbReference type="Proteomes" id="UP000266841"/>
    </source>
</evidence>
<dbReference type="EMBL" id="AGNL01016775">
    <property type="protein sequence ID" value="EJK64850.1"/>
    <property type="molecule type" value="Genomic_DNA"/>
</dbReference>
<dbReference type="PROSITE" id="PS50800">
    <property type="entry name" value="SAP"/>
    <property type="match status" value="1"/>
</dbReference>
<dbReference type="SUPFAM" id="SSF68906">
    <property type="entry name" value="SAP domain"/>
    <property type="match status" value="1"/>
</dbReference>
<dbReference type="InterPro" id="IPR003034">
    <property type="entry name" value="SAP_dom"/>
</dbReference>
<dbReference type="Proteomes" id="UP000266841">
    <property type="component" value="Unassembled WGS sequence"/>
</dbReference>
<name>K0SHM0_THAOC</name>
<dbReference type="SMART" id="SM00513">
    <property type="entry name" value="SAP"/>
    <property type="match status" value="1"/>
</dbReference>
<comment type="caution">
    <text evidence="3">The sequence shown here is derived from an EMBL/GenBank/DDBJ whole genome shotgun (WGS) entry which is preliminary data.</text>
</comment>
<feature type="domain" description="SAP" evidence="2">
    <location>
        <begin position="280"/>
        <end position="314"/>
    </location>
</feature>
<keyword evidence="1" id="KW-0175">Coiled coil</keyword>
<reference evidence="3 4" key="1">
    <citation type="journal article" date="2012" name="Genome Biol.">
        <title>Genome and low-iron response of an oceanic diatom adapted to chronic iron limitation.</title>
        <authorList>
            <person name="Lommer M."/>
            <person name="Specht M."/>
            <person name="Roy A.S."/>
            <person name="Kraemer L."/>
            <person name="Andreson R."/>
            <person name="Gutowska M.A."/>
            <person name="Wolf J."/>
            <person name="Bergner S.V."/>
            <person name="Schilhabel M.B."/>
            <person name="Klostermeier U.C."/>
            <person name="Beiko R.G."/>
            <person name="Rosenstiel P."/>
            <person name="Hippler M."/>
            <person name="Laroche J."/>
        </authorList>
    </citation>
    <scope>NUCLEOTIDE SEQUENCE [LARGE SCALE GENOMIC DNA]</scope>
    <source>
        <strain evidence="3 4">CCMP1005</strain>
    </source>
</reference>
<dbReference type="Gene3D" id="1.10.720.30">
    <property type="entry name" value="SAP domain"/>
    <property type="match status" value="1"/>
</dbReference>